<protein>
    <recommendedName>
        <fullName evidence="5">Haloacid dehalogenase</fullName>
    </recommendedName>
</protein>
<dbReference type="InterPro" id="IPR051540">
    <property type="entry name" value="S-2-haloacid_dehalogenase"/>
</dbReference>
<keyword evidence="4" id="KW-1185">Reference proteome</keyword>
<dbReference type="SUPFAM" id="SSF56784">
    <property type="entry name" value="HAD-like"/>
    <property type="match status" value="1"/>
</dbReference>
<name>A0A511DQ35_9PSEU</name>
<dbReference type="AlphaFoldDB" id="A0A511DQ35"/>
<dbReference type="Pfam" id="PF00702">
    <property type="entry name" value="Hydrolase"/>
    <property type="match status" value="1"/>
</dbReference>
<dbReference type="EMBL" id="BJVJ01000086">
    <property type="protein sequence ID" value="GEL26353.1"/>
    <property type="molecule type" value="Genomic_DNA"/>
</dbReference>
<reference evidence="3 4" key="1">
    <citation type="submission" date="2019-07" db="EMBL/GenBank/DDBJ databases">
        <title>Whole genome shotgun sequence of Pseudonocardia sulfidoxydans NBRC 16205.</title>
        <authorList>
            <person name="Hosoyama A."/>
            <person name="Uohara A."/>
            <person name="Ohji S."/>
            <person name="Ichikawa N."/>
        </authorList>
    </citation>
    <scope>NUCLEOTIDE SEQUENCE [LARGE SCALE GENOMIC DNA]</scope>
    <source>
        <strain evidence="3 4">NBRC 16205</strain>
    </source>
</reference>
<dbReference type="Proteomes" id="UP000321685">
    <property type="component" value="Unassembled WGS sequence"/>
</dbReference>
<evidence type="ECO:0000313" key="3">
    <source>
        <dbReference type="EMBL" id="GEL26353.1"/>
    </source>
</evidence>
<keyword evidence="2" id="KW-0378">Hydrolase</keyword>
<proteinExistence type="inferred from homology"/>
<dbReference type="GO" id="GO:0019120">
    <property type="term" value="F:hydrolase activity, acting on acid halide bonds, in C-halide compounds"/>
    <property type="evidence" value="ECO:0007669"/>
    <property type="project" value="InterPro"/>
</dbReference>
<dbReference type="InterPro" id="IPR006328">
    <property type="entry name" value="2-HAD"/>
</dbReference>
<dbReference type="CDD" id="cd02588">
    <property type="entry name" value="HAD_L2-DEX"/>
    <property type="match status" value="1"/>
</dbReference>
<dbReference type="SFLD" id="SFLDG01129">
    <property type="entry name" value="C1.5:_HAD__Beta-PGM__Phosphata"/>
    <property type="match status" value="1"/>
</dbReference>
<dbReference type="SFLD" id="SFLDF00045">
    <property type="entry name" value="2-haloacid_dehalogenase"/>
    <property type="match status" value="1"/>
</dbReference>
<dbReference type="SFLD" id="SFLDS00003">
    <property type="entry name" value="Haloacid_Dehalogenase"/>
    <property type="match status" value="1"/>
</dbReference>
<organism evidence="3 4">
    <name type="scientific">Pseudonocardia sulfidoxydans NBRC 16205</name>
    <dbReference type="NCBI Taxonomy" id="1223511"/>
    <lineage>
        <taxon>Bacteria</taxon>
        <taxon>Bacillati</taxon>
        <taxon>Actinomycetota</taxon>
        <taxon>Actinomycetes</taxon>
        <taxon>Pseudonocardiales</taxon>
        <taxon>Pseudonocardiaceae</taxon>
        <taxon>Pseudonocardia</taxon>
    </lineage>
</organism>
<dbReference type="InterPro" id="IPR023198">
    <property type="entry name" value="PGP-like_dom2"/>
</dbReference>
<evidence type="ECO:0008006" key="5">
    <source>
        <dbReference type="Google" id="ProtNLM"/>
    </source>
</evidence>
<dbReference type="RefSeq" id="WP_147114199.1">
    <property type="nucleotide sequence ID" value="NZ_BJVJ01000086.1"/>
</dbReference>
<dbReference type="SFLD" id="SFLDG01135">
    <property type="entry name" value="C1.5.6:_HAD__Beta-PGM__Phospha"/>
    <property type="match status" value="1"/>
</dbReference>
<dbReference type="Gene3D" id="1.10.150.240">
    <property type="entry name" value="Putative phosphatase, domain 2"/>
    <property type="match status" value="1"/>
</dbReference>
<dbReference type="NCBIfam" id="TIGR01428">
    <property type="entry name" value="HAD_type_II"/>
    <property type="match status" value="1"/>
</dbReference>
<comment type="caution">
    <text evidence="3">The sequence shown here is derived from an EMBL/GenBank/DDBJ whole genome shotgun (WGS) entry which is preliminary data.</text>
</comment>
<evidence type="ECO:0000256" key="1">
    <source>
        <dbReference type="ARBA" id="ARBA00008106"/>
    </source>
</evidence>
<sequence length="386" mass="41887">MSALPIVEPPADRPAGHRGVPLLTEPSLGHYPEFRRFVTDTFGLDAERIGAAGLLRVEDRFYELVFLGRSGQPFPAGVEIHAVVPGVEPLDETTADLDIWAILDWLVTGVGGEWGSEALATTGRIYRVPAVAPRTVATSPDPSTRREALAFDLYGTLVDPLAISTDLERMMAPSAAELVASTWRRTQIDYAFRLTVMGRYEPFAQLTERSLDFALRAHDLTIGDDERAAVLARYDTLEPFPDTATALQELTDAGIEMVLLSNGNPAMLDACLDNSGLRAHFPRVISVDSVRVFKPHPAVYRYAAETLGRPIEEIRLVSCNPFDIVGAATAGMRTAWINRAGGAFDTIGAQPDVTVRSLAEVPDVLGIRGIRGIAASSPSTREPERP</sequence>
<evidence type="ECO:0000313" key="4">
    <source>
        <dbReference type="Proteomes" id="UP000321685"/>
    </source>
</evidence>
<dbReference type="Gene3D" id="3.40.50.1000">
    <property type="entry name" value="HAD superfamily/HAD-like"/>
    <property type="match status" value="1"/>
</dbReference>
<dbReference type="InterPro" id="IPR006439">
    <property type="entry name" value="HAD-SF_hydro_IA"/>
</dbReference>
<dbReference type="InterPro" id="IPR036412">
    <property type="entry name" value="HAD-like_sf"/>
</dbReference>
<accession>A0A511DQ35</accession>
<dbReference type="OrthoDB" id="3774052at2"/>
<comment type="similarity">
    <text evidence="1">Belongs to the HAD-like hydrolase superfamily. S-2-haloalkanoic acid dehalogenase family.</text>
</comment>
<dbReference type="InterPro" id="IPR023214">
    <property type="entry name" value="HAD_sf"/>
</dbReference>
<evidence type="ECO:0000256" key="2">
    <source>
        <dbReference type="ARBA" id="ARBA00022801"/>
    </source>
</evidence>
<dbReference type="PRINTS" id="PR00413">
    <property type="entry name" value="HADHALOGNASE"/>
</dbReference>
<dbReference type="PANTHER" id="PTHR43316">
    <property type="entry name" value="HYDROLASE, HALOACID DELAHOGENASE-RELATED"/>
    <property type="match status" value="1"/>
</dbReference>
<gene>
    <name evidence="3" type="ORF">PSU4_53070</name>
</gene>
<dbReference type="PANTHER" id="PTHR43316:SF3">
    <property type="entry name" value="HALOACID DEHALOGENASE, TYPE II (AFU_ORTHOLOGUE AFUA_2G07750)-RELATED"/>
    <property type="match status" value="1"/>
</dbReference>
<dbReference type="NCBIfam" id="TIGR01493">
    <property type="entry name" value="HAD-SF-IA-v2"/>
    <property type="match status" value="1"/>
</dbReference>